<gene>
    <name evidence="1" type="ORF">HMPREF0534_0878</name>
</gene>
<accession>A0A8D9VUP7</accession>
<evidence type="ECO:0000313" key="2">
    <source>
        <dbReference type="Proteomes" id="UP000003419"/>
    </source>
</evidence>
<protein>
    <submittedName>
        <fullName evidence="1">Uncharacterized protein</fullName>
    </submittedName>
</protein>
<organism evidence="1 2">
    <name type="scientific">Limosilactobacillus reuteri CF48-3A</name>
    <dbReference type="NCBI Taxonomy" id="525341"/>
    <lineage>
        <taxon>Bacteria</taxon>
        <taxon>Bacillati</taxon>
        <taxon>Bacillota</taxon>
        <taxon>Bacilli</taxon>
        <taxon>Lactobacillales</taxon>
        <taxon>Lactobacillaceae</taxon>
        <taxon>Limosilactobacillus</taxon>
    </lineage>
</organism>
<name>A0A8D9VUP7_LIMRT</name>
<evidence type="ECO:0000313" key="1">
    <source>
        <dbReference type="EMBL" id="EEI65771.1"/>
    </source>
</evidence>
<sequence>MMITNEGAFMKNKISDKDMFQNFEVKAYWFLNDNQNSGSYGFLK</sequence>
<proteinExistence type="predicted"/>
<comment type="caution">
    <text evidence="1">The sequence shown here is derived from an EMBL/GenBank/DDBJ whole genome shotgun (WGS) entry which is preliminary data.</text>
</comment>
<dbReference type="Proteomes" id="UP000003419">
    <property type="component" value="Unassembled WGS sequence"/>
</dbReference>
<dbReference type="AlphaFoldDB" id="A0A8D9VUP7"/>
<reference evidence="1 2" key="1">
    <citation type="submission" date="2009-01" db="EMBL/GenBank/DDBJ databases">
        <authorList>
            <person name="Qin X."/>
            <person name="Bachman B."/>
            <person name="Battles P."/>
            <person name="Bell A."/>
            <person name="Bess C."/>
            <person name="Bickham C."/>
            <person name="Chaboub L."/>
            <person name="Chen D."/>
            <person name="Coyle M."/>
            <person name="Deiros D.R."/>
            <person name="Dinh H."/>
            <person name="Forbes L."/>
            <person name="Fowler G."/>
            <person name="Francisco L."/>
            <person name="Fu Q."/>
            <person name="Gubbala S."/>
            <person name="Hale W."/>
            <person name="Han Y."/>
            <person name="Hemphill L."/>
            <person name="Highlander S.K."/>
            <person name="Hirani K."/>
            <person name="Hogues M."/>
            <person name="Jackson L."/>
            <person name="Jakkamsetti A."/>
            <person name="Javaid M."/>
            <person name="Jiang H."/>
            <person name="Korchina V."/>
            <person name="Kovar C."/>
            <person name="Lara F."/>
            <person name="Lee S."/>
            <person name="Mata R."/>
            <person name="Mathew T."/>
            <person name="Moen C."/>
            <person name="Morales K."/>
            <person name="Munidasa M."/>
            <person name="Nazareth L."/>
            <person name="Ngo R."/>
            <person name="Nguyen L."/>
            <person name="Okwuonu G."/>
            <person name="Ongeri F."/>
            <person name="Patil S."/>
            <person name="Petrosino J."/>
            <person name="Pham C."/>
            <person name="Pham P."/>
            <person name="Pu L.-L."/>
            <person name="Puazo M."/>
            <person name="Raj R."/>
            <person name="Reid J."/>
            <person name="Rouhana J."/>
            <person name="Saada N."/>
            <person name="Shang Y."/>
            <person name="Simmons D."/>
            <person name="Thornton R."/>
            <person name="Warren J."/>
            <person name="Weissenberger G."/>
            <person name="Zhang J."/>
            <person name="Zhang L."/>
            <person name="Zhou C."/>
            <person name="Zhu D."/>
            <person name="Muzny D."/>
            <person name="Worley K."/>
            <person name="Gibbs R."/>
        </authorList>
    </citation>
    <scope>NUCLEOTIDE SEQUENCE [LARGE SCALE GENOMIC DNA]</scope>
    <source>
        <strain evidence="1 2">CF48-3A</strain>
    </source>
</reference>
<dbReference type="EMBL" id="ACHG01000093">
    <property type="protein sequence ID" value="EEI65771.1"/>
    <property type="molecule type" value="Genomic_DNA"/>
</dbReference>